<dbReference type="Proteomes" id="UP000596660">
    <property type="component" value="Unplaced"/>
</dbReference>
<sequence length="74" mass="8111">MGHKHGHDWGPVFIATILFVLLSPGLLFQVPGGKRCIEFGSFRTGGAAILIHALLYFGLICIFLIALGIHMYWG</sequence>
<evidence type="ECO:0000313" key="2">
    <source>
        <dbReference type="EnsemblPlants" id="AUR62005640-RA:cds"/>
    </source>
</evidence>
<evidence type="ECO:0000256" key="1">
    <source>
        <dbReference type="SAM" id="Phobius"/>
    </source>
</evidence>
<dbReference type="EnsemblPlants" id="AUR62005640-RA">
    <property type="protein sequence ID" value="AUR62005640-RA:cds"/>
    <property type="gene ID" value="AUR62005640"/>
</dbReference>
<keyword evidence="1" id="KW-0472">Membrane</keyword>
<feature type="transmembrane region" description="Helical" evidence="1">
    <location>
        <begin position="12"/>
        <end position="28"/>
    </location>
</feature>
<dbReference type="KEGG" id="cqi:110690597"/>
<keyword evidence="1" id="KW-0812">Transmembrane</keyword>
<feature type="transmembrane region" description="Helical" evidence="1">
    <location>
        <begin position="49"/>
        <end position="73"/>
    </location>
</feature>
<organism evidence="2 3">
    <name type="scientific">Chenopodium quinoa</name>
    <name type="common">Quinoa</name>
    <dbReference type="NCBI Taxonomy" id="63459"/>
    <lineage>
        <taxon>Eukaryota</taxon>
        <taxon>Viridiplantae</taxon>
        <taxon>Streptophyta</taxon>
        <taxon>Embryophyta</taxon>
        <taxon>Tracheophyta</taxon>
        <taxon>Spermatophyta</taxon>
        <taxon>Magnoliopsida</taxon>
        <taxon>eudicotyledons</taxon>
        <taxon>Gunneridae</taxon>
        <taxon>Pentapetalae</taxon>
        <taxon>Caryophyllales</taxon>
        <taxon>Chenopodiaceae</taxon>
        <taxon>Chenopodioideae</taxon>
        <taxon>Atripliceae</taxon>
        <taxon>Chenopodium</taxon>
    </lineage>
</organism>
<reference evidence="2" key="2">
    <citation type="submission" date="2021-03" db="UniProtKB">
        <authorList>
            <consortium name="EnsemblPlants"/>
        </authorList>
    </citation>
    <scope>IDENTIFICATION</scope>
</reference>
<keyword evidence="3" id="KW-1185">Reference proteome</keyword>
<evidence type="ECO:0000313" key="3">
    <source>
        <dbReference type="Proteomes" id="UP000596660"/>
    </source>
</evidence>
<dbReference type="OrthoDB" id="652307at2759"/>
<proteinExistence type="predicted"/>
<dbReference type="Gramene" id="AUR62005640-RA">
    <property type="protein sequence ID" value="AUR62005640-RA:cds"/>
    <property type="gene ID" value="AUR62005640"/>
</dbReference>
<dbReference type="KEGG" id="cqi:110711199"/>
<dbReference type="PANTHER" id="PTHR33128:SF55">
    <property type="entry name" value="TRANSMEMBRANE PROTEIN"/>
    <property type="match status" value="1"/>
</dbReference>
<accession>A0A803L1A2</accession>
<keyword evidence="1" id="KW-1133">Transmembrane helix</keyword>
<dbReference type="PANTHER" id="PTHR33128">
    <property type="entry name" value="OS05G0103400 PROTEIN"/>
    <property type="match status" value="1"/>
</dbReference>
<evidence type="ECO:0008006" key="4">
    <source>
        <dbReference type="Google" id="ProtNLM"/>
    </source>
</evidence>
<reference evidence="2" key="1">
    <citation type="journal article" date="2017" name="Nature">
        <title>The genome of Chenopodium quinoa.</title>
        <authorList>
            <person name="Jarvis D.E."/>
            <person name="Ho Y.S."/>
            <person name="Lightfoot D.J."/>
            <person name="Schmoeckel S.M."/>
            <person name="Li B."/>
            <person name="Borm T.J.A."/>
            <person name="Ohyanagi H."/>
            <person name="Mineta K."/>
            <person name="Michell C.T."/>
            <person name="Saber N."/>
            <person name="Kharbatia N.M."/>
            <person name="Rupper R.R."/>
            <person name="Sharp A.R."/>
            <person name="Dally N."/>
            <person name="Boughton B.A."/>
            <person name="Woo Y.H."/>
            <person name="Gao G."/>
            <person name="Schijlen E.G.W.M."/>
            <person name="Guo X."/>
            <person name="Momin A.A."/>
            <person name="Negrao S."/>
            <person name="Al-Babili S."/>
            <person name="Gehring C."/>
            <person name="Roessner U."/>
            <person name="Jung C."/>
            <person name="Murphy K."/>
            <person name="Arold S.T."/>
            <person name="Gojobori T."/>
            <person name="van der Linden C.G."/>
            <person name="van Loo E.N."/>
            <person name="Jellen E.N."/>
            <person name="Maughan P.J."/>
            <person name="Tester M."/>
        </authorList>
    </citation>
    <scope>NUCLEOTIDE SEQUENCE [LARGE SCALE GENOMIC DNA]</scope>
    <source>
        <strain evidence="2">cv. PI 614886</strain>
    </source>
</reference>
<dbReference type="OMA" id="RHRCVEF"/>
<protein>
    <recommendedName>
        <fullName evidence="4">Transmembrane protein</fullName>
    </recommendedName>
</protein>
<dbReference type="AlphaFoldDB" id="A0A803L1A2"/>
<gene>
    <name evidence="2" type="primary">LOC110711199</name>
</gene>
<dbReference type="RefSeq" id="XP_021745273.1">
    <property type="nucleotide sequence ID" value="XM_021889581.1"/>
</dbReference>
<dbReference type="Pfam" id="PF11820">
    <property type="entry name" value="DUF3339"/>
    <property type="match status" value="1"/>
</dbReference>
<dbReference type="GeneID" id="110711199"/>
<name>A0A803L1A2_CHEQI</name>
<dbReference type="InterPro" id="IPR021775">
    <property type="entry name" value="DUF3339"/>
</dbReference>